<evidence type="ECO:0000313" key="2">
    <source>
        <dbReference type="Proteomes" id="UP001154078"/>
    </source>
</evidence>
<accession>A0A9P0B8N4</accession>
<dbReference type="EMBL" id="OV121136">
    <property type="protein sequence ID" value="CAH0557949.1"/>
    <property type="molecule type" value="Genomic_DNA"/>
</dbReference>
<organism evidence="1 2">
    <name type="scientific">Brassicogethes aeneus</name>
    <name type="common">Rape pollen beetle</name>
    <name type="synonym">Meligethes aeneus</name>
    <dbReference type="NCBI Taxonomy" id="1431903"/>
    <lineage>
        <taxon>Eukaryota</taxon>
        <taxon>Metazoa</taxon>
        <taxon>Ecdysozoa</taxon>
        <taxon>Arthropoda</taxon>
        <taxon>Hexapoda</taxon>
        <taxon>Insecta</taxon>
        <taxon>Pterygota</taxon>
        <taxon>Neoptera</taxon>
        <taxon>Endopterygota</taxon>
        <taxon>Coleoptera</taxon>
        <taxon>Polyphaga</taxon>
        <taxon>Cucujiformia</taxon>
        <taxon>Nitidulidae</taxon>
        <taxon>Meligethinae</taxon>
        <taxon>Brassicogethes</taxon>
    </lineage>
</organism>
<dbReference type="Proteomes" id="UP001154078">
    <property type="component" value="Chromosome 5"/>
</dbReference>
<proteinExistence type="predicted"/>
<reference evidence="1" key="1">
    <citation type="submission" date="2021-12" db="EMBL/GenBank/DDBJ databases">
        <authorList>
            <person name="King R."/>
        </authorList>
    </citation>
    <scope>NUCLEOTIDE SEQUENCE</scope>
</reference>
<sequence>MRHSRNKIAAAFTQTTHKVSKFEIAASGGIDLTFCIIYETVLCNDCSSKMSSKICDTENDEPDSDAEDPEQLLNEWLGELNTLTGSIEVKLQLSGGQLNQSTSPERNPA</sequence>
<dbReference type="OrthoDB" id="6773678at2759"/>
<gene>
    <name evidence="1" type="ORF">MELIAE_LOCUS8534</name>
</gene>
<keyword evidence="2" id="KW-1185">Reference proteome</keyword>
<protein>
    <submittedName>
        <fullName evidence="1">Uncharacterized protein</fullName>
    </submittedName>
</protein>
<dbReference type="AlphaFoldDB" id="A0A9P0B8N4"/>
<name>A0A9P0B8N4_BRAAE</name>
<evidence type="ECO:0000313" key="1">
    <source>
        <dbReference type="EMBL" id="CAH0557949.1"/>
    </source>
</evidence>